<organism evidence="1 2">
    <name type="scientific">Diphasiastrum complanatum</name>
    <name type="common">Issler's clubmoss</name>
    <name type="synonym">Lycopodium complanatum</name>
    <dbReference type="NCBI Taxonomy" id="34168"/>
    <lineage>
        <taxon>Eukaryota</taxon>
        <taxon>Viridiplantae</taxon>
        <taxon>Streptophyta</taxon>
        <taxon>Embryophyta</taxon>
        <taxon>Tracheophyta</taxon>
        <taxon>Lycopodiopsida</taxon>
        <taxon>Lycopodiales</taxon>
        <taxon>Lycopodiaceae</taxon>
        <taxon>Lycopodioideae</taxon>
        <taxon>Diphasiastrum</taxon>
    </lineage>
</organism>
<protein>
    <submittedName>
        <fullName evidence="1">Uncharacterized protein</fullName>
    </submittedName>
</protein>
<dbReference type="Proteomes" id="UP001162992">
    <property type="component" value="Chromosome 10"/>
</dbReference>
<name>A0ACC2CG09_DIPCM</name>
<sequence>MGVIQDYDDFVQVHGILLASSGLPSSLYPQLFEKLAGDVFDAGSFFQIEACEGGRQRRLKLSCSTGIQKHSHVFLVDHAWSFRLTEARKQRGLSLWGNRLESREAVLPALSTCTNLRALWLNETPLDLEGGDALKSLVTSALPQLEIYNSKFTNNYGYWAVGFCGGLFGFDKPYEYPNVSQALQELKDVDLSNRGAHKLSPMVFNERVLPNLSSLNLKGNPLDADSISSLLEVLNSLPSLQILEVDVPGPLGRSASKIAEALRNLAKLNGVDASQILEEDQQYVVNNLKPRLITCSKEEPLVERVLHAMWAYIMTYRLASEEKLDETPIWYVMDELGSALRHNDEPNFMVSPFMYLPDGTLDSAISYTLLWPIQDIYEGEECTRDYLRGIGEDRQRSSRLNAWFHTPREFFDQAYKIHEQRLKGTVQKPLYTAYCPRTSILPNDGPPISVYTDIPHVLEYLKRHEFLLIDKPHKATIIWTGFQVDEVFKEAVGLQAHQYVNQFPFEACLVMKHYLAQTIQQGCGAPNWLPTTYNLESQLPALIGDFNQRAEKGENNFWILKPWNMARTIDTTITESLPAIIRLMETGPKICQKYIETPALFQGRKFDLRYIVLLRSIQPLEIFLSDVFWARLANHRYTLEESSLSDYETHFTVMNYRGKMNHIDTHVFVSDFEKEHRVSWLEIHSRVRVMLRSIFEAAPALYPKMHCPKARAIYGVDVMLDNSFQPKLLEVTYCPDCTRACKYDVQNFENGELIKGNEFFNDVFGCLFLNESHHVSPL</sequence>
<evidence type="ECO:0000313" key="2">
    <source>
        <dbReference type="Proteomes" id="UP001162992"/>
    </source>
</evidence>
<keyword evidence="2" id="KW-1185">Reference proteome</keyword>
<accession>A0ACC2CG09</accession>
<comment type="caution">
    <text evidence="1">The sequence shown here is derived from an EMBL/GenBank/DDBJ whole genome shotgun (WGS) entry which is preliminary data.</text>
</comment>
<reference evidence="2" key="1">
    <citation type="journal article" date="2024" name="Proc. Natl. Acad. Sci. U.S.A.">
        <title>Extraordinary preservation of gene collinearity over three hundred million years revealed in homosporous lycophytes.</title>
        <authorList>
            <person name="Li C."/>
            <person name="Wickell D."/>
            <person name="Kuo L.Y."/>
            <person name="Chen X."/>
            <person name="Nie B."/>
            <person name="Liao X."/>
            <person name="Peng D."/>
            <person name="Ji J."/>
            <person name="Jenkins J."/>
            <person name="Williams M."/>
            <person name="Shu S."/>
            <person name="Plott C."/>
            <person name="Barry K."/>
            <person name="Rajasekar S."/>
            <person name="Grimwood J."/>
            <person name="Han X."/>
            <person name="Sun S."/>
            <person name="Hou Z."/>
            <person name="He W."/>
            <person name="Dai G."/>
            <person name="Sun C."/>
            <person name="Schmutz J."/>
            <person name="Leebens-Mack J.H."/>
            <person name="Li F.W."/>
            <person name="Wang L."/>
        </authorList>
    </citation>
    <scope>NUCLEOTIDE SEQUENCE [LARGE SCALE GENOMIC DNA]</scope>
    <source>
        <strain evidence="2">cv. PW_Plant_1</strain>
    </source>
</reference>
<evidence type="ECO:0000313" key="1">
    <source>
        <dbReference type="EMBL" id="KAJ7540973.1"/>
    </source>
</evidence>
<dbReference type="EMBL" id="CM055101">
    <property type="protein sequence ID" value="KAJ7540973.1"/>
    <property type="molecule type" value="Genomic_DNA"/>
</dbReference>
<gene>
    <name evidence="1" type="ORF">O6H91_10G039400</name>
</gene>
<proteinExistence type="predicted"/>